<dbReference type="EnsemblMetazoa" id="HelroT162057">
    <property type="protein sequence ID" value="HelroP162057"/>
    <property type="gene ID" value="HelroG162057"/>
</dbReference>
<reference evidence="3" key="3">
    <citation type="submission" date="2015-06" db="UniProtKB">
        <authorList>
            <consortium name="EnsemblMetazoa"/>
        </authorList>
    </citation>
    <scope>IDENTIFICATION</scope>
</reference>
<name>T1ES74_HELRO</name>
<dbReference type="EMBL" id="KB097143">
    <property type="protein sequence ID" value="ESN98621.1"/>
    <property type="molecule type" value="Genomic_DNA"/>
</dbReference>
<dbReference type="HOGENOM" id="CLU_1857451_0_0_1"/>
<dbReference type="Pfam" id="PF00168">
    <property type="entry name" value="C2"/>
    <property type="match status" value="1"/>
</dbReference>
<dbReference type="InterPro" id="IPR035892">
    <property type="entry name" value="C2_domain_sf"/>
</dbReference>
<organism evidence="3 4">
    <name type="scientific">Helobdella robusta</name>
    <name type="common">Californian leech</name>
    <dbReference type="NCBI Taxonomy" id="6412"/>
    <lineage>
        <taxon>Eukaryota</taxon>
        <taxon>Metazoa</taxon>
        <taxon>Spiralia</taxon>
        <taxon>Lophotrochozoa</taxon>
        <taxon>Annelida</taxon>
        <taxon>Clitellata</taxon>
        <taxon>Hirudinea</taxon>
        <taxon>Rhynchobdellida</taxon>
        <taxon>Glossiphoniidae</taxon>
        <taxon>Helobdella</taxon>
    </lineage>
</organism>
<accession>T1ES74</accession>
<evidence type="ECO:0000259" key="1">
    <source>
        <dbReference type="PROSITE" id="PS50004"/>
    </source>
</evidence>
<keyword evidence="4" id="KW-1185">Reference proteome</keyword>
<dbReference type="AlphaFoldDB" id="T1ES74"/>
<dbReference type="Gene3D" id="2.60.40.150">
    <property type="entry name" value="C2 domain"/>
    <property type="match status" value="1"/>
</dbReference>
<dbReference type="SUPFAM" id="SSF49562">
    <property type="entry name" value="C2 domain (Calcium/lipid-binding domain, CaLB)"/>
    <property type="match status" value="1"/>
</dbReference>
<gene>
    <name evidence="3" type="primary">20199424</name>
    <name evidence="2" type="ORF">HELRODRAFT_162057</name>
</gene>
<reference evidence="2 4" key="2">
    <citation type="journal article" date="2013" name="Nature">
        <title>Insights into bilaterian evolution from three spiralian genomes.</title>
        <authorList>
            <person name="Simakov O."/>
            <person name="Marletaz F."/>
            <person name="Cho S.J."/>
            <person name="Edsinger-Gonzales E."/>
            <person name="Havlak P."/>
            <person name="Hellsten U."/>
            <person name="Kuo D.H."/>
            <person name="Larsson T."/>
            <person name="Lv J."/>
            <person name="Arendt D."/>
            <person name="Savage R."/>
            <person name="Osoegawa K."/>
            <person name="de Jong P."/>
            <person name="Grimwood J."/>
            <person name="Chapman J.A."/>
            <person name="Shapiro H."/>
            <person name="Aerts A."/>
            <person name="Otillar R.P."/>
            <person name="Terry A.Y."/>
            <person name="Boore J.L."/>
            <person name="Grigoriev I.V."/>
            <person name="Lindberg D.R."/>
            <person name="Seaver E.C."/>
            <person name="Weisblat D.A."/>
            <person name="Putnam N.H."/>
            <person name="Rokhsar D.S."/>
        </authorList>
    </citation>
    <scope>NUCLEOTIDE SEQUENCE</scope>
</reference>
<dbReference type="EMBL" id="AMQM01001019">
    <property type="status" value="NOT_ANNOTATED_CDS"/>
    <property type="molecule type" value="Genomic_DNA"/>
</dbReference>
<dbReference type="GeneID" id="20199424"/>
<dbReference type="InterPro" id="IPR000008">
    <property type="entry name" value="C2_dom"/>
</dbReference>
<reference evidence="4" key="1">
    <citation type="submission" date="2012-12" db="EMBL/GenBank/DDBJ databases">
        <authorList>
            <person name="Hellsten U."/>
            <person name="Grimwood J."/>
            <person name="Chapman J.A."/>
            <person name="Shapiro H."/>
            <person name="Aerts A."/>
            <person name="Otillar R.P."/>
            <person name="Terry A.Y."/>
            <person name="Boore J.L."/>
            <person name="Simakov O."/>
            <person name="Marletaz F."/>
            <person name="Cho S.-J."/>
            <person name="Edsinger-Gonzales E."/>
            <person name="Havlak P."/>
            <person name="Kuo D.-H."/>
            <person name="Larsson T."/>
            <person name="Lv J."/>
            <person name="Arendt D."/>
            <person name="Savage R."/>
            <person name="Osoegawa K."/>
            <person name="de Jong P."/>
            <person name="Lindberg D.R."/>
            <person name="Seaver E.C."/>
            <person name="Weisblat D.A."/>
            <person name="Putnam N.H."/>
            <person name="Grigoriev I.V."/>
            <person name="Rokhsar D.S."/>
        </authorList>
    </citation>
    <scope>NUCLEOTIDE SEQUENCE</scope>
</reference>
<dbReference type="InParanoid" id="T1ES74"/>
<evidence type="ECO:0000313" key="2">
    <source>
        <dbReference type="EMBL" id="ESN98621.1"/>
    </source>
</evidence>
<feature type="domain" description="C2" evidence="1">
    <location>
        <begin position="49"/>
        <end position="138"/>
    </location>
</feature>
<proteinExistence type="predicted"/>
<dbReference type="KEGG" id="hro:HELRODRAFT_162057"/>
<dbReference type="PROSITE" id="PS50004">
    <property type="entry name" value="C2"/>
    <property type="match status" value="1"/>
</dbReference>
<dbReference type="Proteomes" id="UP000015101">
    <property type="component" value="Unassembled WGS sequence"/>
</dbReference>
<protein>
    <recommendedName>
        <fullName evidence="1">C2 domain-containing protein</fullName>
    </recommendedName>
</protein>
<dbReference type="CTD" id="20199424"/>
<dbReference type="RefSeq" id="XP_009022627.1">
    <property type="nucleotide sequence ID" value="XM_009024379.1"/>
</dbReference>
<sequence>MVIIVITTAINIANYPEKDMEGVKQKLLTVLFDQQKLLDTNVEEIMRSIEGILTLQLKYENLSFEILIMKCKDLPKRTGYLADKSGSMPKPYLKMSFLPRSLGRHSCRTRALPGTCSPEWNQKFTLDGITEEEAINIL</sequence>
<evidence type="ECO:0000313" key="4">
    <source>
        <dbReference type="Proteomes" id="UP000015101"/>
    </source>
</evidence>
<evidence type="ECO:0000313" key="3">
    <source>
        <dbReference type="EnsemblMetazoa" id="HelroP162057"/>
    </source>
</evidence>